<dbReference type="Pfam" id="PF02826">
    <property type="entry name" value="2-Hacid_dh_C"/>
    <property type="match status" value="1"/>
</dbReference>
<proteinExistence type="inferred from homology"/>
<dbReference type="FunFam" id="3.40.50.720:FF:000203">
    <property type="entry name" value="D-3-phosphoglycerate dehydrogenase (SerA)"/>
    <property type="match status" value="1"/>
</dbReference>
<dbReference type="GO" id="GO:0003714">
    <property type="term" value="F:transcription corepressor activity"/>
    <property type="evidence" value="ECO:0007669"/>
    <property type="project" value="InterPro"/>
</dbReference>
<reference evidence="7 8" key="1">
    <citation type="journal article" date="2019" name="Nat. Microbiol.">
        <title>Mediterranean grassland soil C-N compound turnover is dependent on rainfall and depth, and is mediated by genomically divergent microorganisms.</title>
        <authorList>
            <person name="Diamond S."/>
            <person name="Andeer P.F."/>
            <person name="Li Z."/>
            <person name="Crits-Christoph A."/>
            <person name="Burstein D."/>
            <person name="Anantharaman K."/>
            <person name="Lane K.R."/>
            <person name="Thomas B.C."/>
            <person name="Pan C."/>
            <person name="Northen T.R."/>
            <person name="Banfield J.F."/>
        </authorList>
    </citation>
    <scope>NUCLEOTIDE SEQUENCE [LARGE SCALE GENOMIC DNA]</scope>
    <source>
        <strain evidence="7">NP_6</strain>
    </source>
</reference>
<dbReference type="AlphaFoldDB" id="A0A537JPU9"/>
<dbReference type="InterPro" id="IPR029753">
    <property type="entry name" value="D-isomer_DH_CS"/>
</dbReference>
<evidence type="ECO:0000313" key="8">
    <source>
        <dbReference type="Proteomes" id="UP000318093"/>
    </source>
</evidence>
<evidence type="ECO:0000313" key="7">
    <source>
        <dbReference type="EMBL" id="TMI85568.1"/>
    </source>
</evidence>
<dbReference type="InterPro" id="IPR043322">
    <property type="entry name" value="CtBP"/>
</dbReference>
<evidence type="ECO:0000259" key="5">
    <source>
        <dbReference type="Pfam" id="PF00389"/>
    </source>
</evidence>
<dbReference type="InterPro" id="IPR006140">
    <property type="entry name" value="D-isomer_DH_NAD-bd"/>
</dbReference>
<organism evidence="7 8">
    <name type="scientific">Candidatus Segetimicrobium genomatis</name>
    <dbReference type="NCBI Taxonomy" id="2569760"/>
    <lineage>
        <taxon>Bacteria</taxon>
        <taxon>Bacillati</taxon>
        <taxon>Candidatus Sysuimicrobiota</taxon>
        <taxon>Candidatus Sysuimicrobiia</taxon>
        <taxon>Candidatus Sysuimicrobiales</taxon>
        <taxon>Candidatus Segetimicrobiaceae</taxon>
        <taxon>Candidatus Segetimicrobium</taxon>
    </lineage>
</organism>
<feature type="domain" description="D-isomer specific 2-hydroxyacid dehydrogenase NAD-binding" evidence="6">
    <location>
        <begin position="109"/>
        <end position="287"/>
    </location>
</feature>
<dbReference type="PANTHER" id="PTHR42789">
    <property type="entry name" value="D-ISOMER SPECIFIC 2-HYDROXYACID DEHYDROGENASE FAMILY PROTEIN (AFU_ORTHOLOGUE AFUA_6G10090)"/>
    <property type="match status" value="1"/>
</dbReference>
<dbReference type="GO" id="GO:0051287">
    <property type="term" value="F:NAD binding"/>
    <property type="evidence" value="ECO:0007669"/>
    <property type="project" value="InterPro"/>
</dbReference>
<dbReference type="InterPro" id="IPR006139">
    <property type="entry name" value="D-isomer_2_OHA_DH_cat_dom"/>
</dbReference>
<dbReference type="Gene3D" id="3.40.50.720">
    <property type="entry name" value="NAD(P)-binding Rossmann-like Domain"/>
    <property type="match status" value="2"/>
</dbReference>
<dbReference type="SUPFAM" id="SSF52283">
    <property type="entry name" value="Formate/glycerate dehydrogenase catalytic domain-like"/>
    <property type="match status" value="1"/>
</dbReference>
<dbReference type="PANTHER" id="PTHR42789:SF1">
    <property type="entry name" value="D-ISOMER SPECIFIC 2-HYDROXYACID DEHYDROGENASE FAMILY PROTEIN (AFU_ORTHOLOGUE AFUA_6G10090)"/>
    <property type="match status" value="1"/>
</dbReference>
<dbReference type="InterPro" id="IPR050857">
    <property type="entry name" value="D-2-hydroxyacid_DH"/>
</dbReference>
<dbReference type="PROSITE" id="PS00671">
    <property type="entry name" value="D_2_HYDROXYACID_DH_3"/>
    <property type="match status" value="1"/>
</dbReference>
<dbReference type="InterPro" id="IPR036291">
    <property type="entry name" value="NAD(P)-bd_dom_sf"/>
</dbReference>
<dbReference type="CDD" id="cd05299">
    <property type="entry name" value="CtBP_dh"/>
    <property type="match status" value="1"/>
</dbReference>
<evidence type="ECO:0000256" key="3">
    <source>
        <dbReference type="ARBA" id="ARBA00023027"/>
    </source>
</evidence>
<evidence type="ECO:0000259" key="6">
    <source>
        <dbReference type="Pfam" id="PF02826"/>
    </source>
</evidence>
<evidence type="ECO:0000256" key="4">
    <source>
        <dbReference type="RuleBase" id="RU003719"/>
    </source>
</evidence>
<dbReference type="GO" id="GO:0016616">
    <property type="term" value="F:oxidoreductase activity, acting on the CH-OH group of donors, NAD or NADP as acceptor"/>
    <property type="evidence" value="ECO:0007669"/>
    <property type="project" value="InterPro"/>
</dbReference>
<evidence type="ECO:0000256" key="2">
    <source>
        <dbReference type="ARBA" id="ARBA00023002"/>
    </source>
</evidence>
<keyword evidence="2 4" id="KW-0560">Oxidoreductase</keyword>
<evidence type="ECO:0000256" key="1">
    <source>
        <dbReference type="ARBA" id="ARBA00005854"/>
    </source>
</evidence>
<accession>A0A537JPU9</accession>
<dbReference type="PROSITE" id="PS00670">
    <property type="entry name" value="D_2_HYDROXYACID_DH_2"/>
    <property type="match status" value="1"/>
</dbReference>
<protein>
    <submittedName>
        <fullName evidence="7">C-terminal binding protein</fullName>
    </submittedName>
</protein>
<dbReference type="SUPFAM" id="SSF51735">
    <property type="entry name" value="NAD(P)-binding Rossmann-fold domains"/>
    <property type="match status" value="1"/>
</dbReference>
<dbReference type="Pfam" id="PF00389">
    <property type="entry name" value="2-Hacid_dh"/>
    <property type="match status" value="1"/>
</dbReference>
<comment type="caution">
    <text evidence="7">The sequence shown here is derived from an EMBL/GenBank/DDBJ whole genome shotgun (WGS) entry which is preliminary data.</text>
</comment>
<comment type="similarity">
    <text evidence="1 4">Belongs to the D-isomer specific 2-hydroxyacid dehydrogenase family.</text>
</comment>
<name>A0A537JPU9_9BACT</name>
<sequence length="338" mass="36731">MAFTVVVIDHDFPSLEPEERVLRPMGVRLDVLKSRDRATLRSALERADAVINQYAELDADLIGAMTRCLLIAHYGVGYDSIDVAAATRAGICVANVPDYGTQEVAIHAVSLLLAVHRRLLQYDTALREGRWLKGAQITPPIPRLKGLTLGIVGFGRIGRAVSEHAGSLGLHRLTFDPYISRTAASEGGAVLVDYQTLLRQSDFVTLHTPLSTETRHLLGPSEMAVMKPSAVVINTSRGAVVDTTALARALHGGRLAGAGLDVFEQEPLRTNHPLLTAPNTVLTPHVAWYSEEATLTLKRRVAEEVARAIQGEWPRSLVNPEVKEAARLRLGWREGGGT</sequence>
<feature type="domain" description="D-isomer specific 2-hydroxyacid dehydrogenase catalytic" evidence="5">
    <location>
        <begin position="21"/>
        <end position="319"/>
    </location>
</feature>
<keyword evidence="3" id="KW-0520">NAD</keyword>
<dbReference type="EMBL" id="VBAN01000001">
    <property type="protein sequence ID" value="TMI85568.1"/>
    <property type="molecule type" value="Genomic_DNA"/>
</dbReference>
<gene>
    <name evidence="7" type="ORF">E6H03_00040</name>
</gene>
<dbReference type="Proteomes" id="UP000318093">
    <property type="component" value="Unassembled WGS sequence"/>
</dbReference>